<reference evidence="1" key="1">
    <citation type="journal article" date="2011" name="EMBO J.">
        <title>The Arabidopsis peptide kiss of death is an inducer of programmed cell death.</title>
        <authorList>
            <person name="Blanvillain R."/>
            <person name="Young B."/>
            <person name="Cai Y.M."/>
            <person name="Hecht V."/>
            <person name="Varoquaux F."/>
            <person name="Delorme V."/>
            <person name="Lancelin J.M."/>
            <person name="Delseny M."/>
            <person name="Gallois P."/>
        </authorList>
    </citation>
    <scope>NUCLEOTIDE SEQUENCE</scope>
</reference>
<proteinExistence type="evidence at transcript level"/>
<sequence>MWWLVGLTPVELIHLCAFRERLCHL</sequence>
<dbReference type="EMBL" id="JF411843">
    <property type="protein sequence ID" value="ADZ48390.1"/>
    <property type="molecule type" value="mRNA"/>
</dbReference>
<gene>
    <name evidence="1" type="primary">KOD</name>
</gene>
<accession>F2YQ10</accession>
<protein>
    <submittedName>
        <fullName evidence="1">Kiss-of-death</fullName>
    </submittedName>
</protein>
<name>F2YQ10_ARATH</name>
<organism evidence="1">
    <name type="scientific">Arabidopsis thaliana</name>
    <name type="common">Mouse-ear cress</name>
    <dbReference type="NCBI Taxonomy" id="3702"/>
    <lineage>
        <taxon>Eukaryota</taxon>
        <taxon>Viridiplantae</taxon>
        <taxon>Streptophyta</taxon>
        <taxon>Embryophyta</taxon>
        <taxon>Tracheophyta</taxon>
        <taxon>Spermatophyta</taxon>
        <taxon>Magnoliopsida</taxon>
        <taxon>eudicotyledons</taxon>
        <taxon>Gunneridae</taxon>
        <taxon>Pentapetalae</taxon>
        <taxon>rosids</taxon>
        <taxon>malvids</taxon>
        <taxon>Brassicales</taxon>
        <taxon>Brassicaceae</taxon>
        <taxon>Camelineae</taxon>
        <taxon>Arabidopsis</taxon>
    </lineage>
</organism>
<evidence type="ECO:0000313" key="1">
    <source>
        <dbReference type="EMBL" id="ADZ48390.1"/>
    </source>
</evidence>
<dbReference type="AlphaFoldDB" id="F2YQ10"/>